<feature type="domain" description="DUF5118" evidence="4">
    <location>
        <begin position="32"/>
        <end position="77"/>
    </location>
</feature>
<feature type="chain" id="PRO_5019244516" evidence="1">
    <location>
        <begin position="21"/>
        <end position="798"/>
    </location>
</feature>
<dbReference type="Proteomes" id="UP000283387">
    <property type="component" value="Unassembled WGS sequence"/>
</dbReference>
<dbReference type="InterPro" id="IPR032534">
    <property type="entry name" value="EcxA_zinc-bd"/>
</dbReference>
<accession>A0A419WAU5</accession>
<protein>
    <submittedName>
        <fullName evidence="5">Uncharacterized protein DUF5118</fullName>
    </submittedName>
</protein>
<reference evidence="5 6" key="1">
    <citation type="submission" date="2018-09" db="EMBL/GenBank/DDBJ databases">
        <title>Genomic Encyclopedia of Archaeal and Bacterial Type Strains, Phase II (KMG-II): from individual species to whole genera.</title>
        <authorList>
            <person name="Goeker M."/>
        </authorList>
    </citation>
    <scope>NUCLEOTIDE SEQUENCE [LARGE SCALE GENOMIC DNA]</scope>
    <source>
        <strain evidence="5 6">DSM 27148</strain>
    </source>
</reference>
<feature type="domain" description="DUF5117" evidence="3">
    <location>
        <begin position="94"/>
        <end position="276"/>
    </location>
</feature>
<organism evidence="5 6">
    <name type="scientific">Mangrovibacterium diazotrophicum</name>
    <dbReference type="NCBI Taxonomy" id="1261403"/>
    <lineage>
        <taxon>Bacteria</taxon>
        <taxon>Pseudomonadati</taxon>
        <taxon>Bacteroidota</taxon>
        <taxon>Bacteroidia</taxon>
        <taxon>Marinilabiliales</taxon>
        <taxon>Prolixibacteraceae</taxon>
        <taxon>Mangrovibacterium</taxon>
    </lineage>
</organism>
<dbReference type="InterPro" id="IPR024079">
    <property type="entry name" value="MetalloPept_cat_dom_sf"/>
</dbReference>
<dbReference type="AlphaFoldDB" id="A0A419WAU5"/>
<name>A0A419WAU5_9BACT</name>
<comment type="caution">
    <text evidence="5">The sequence shown here is derived from an EMBL/GenBank/DDBJ whole genome shotgun (WGS) entry which is preliminary data.</text>
</comment>
<dbReference type="Pfam" id="PF17162">
    <property type="entry name" value="DUF5118"/>
    <property type="match status" value="1"/>
</dbReference>
<dbReference type="GO" id="GO:0008237">
    <property type="term" value="F:metallopeptidase activity"/>
    <property type="evidence" value="ECO:0007669"/>
    <property type="project" value="InterPro"/>
</dbReference>
<dbReference type="EMBL" id="RAPN01000001">
    <property type="protein sequence ID" value="RKD92544.1"/>
    <property type="molecule type" value="Genomic_DNA"/>
</dbReference>
<keyword evidence="6" id="KW-1185">Reference proteome</keyword>
<evidence type="ECO:0000256" key="1">
    <source>
        <dbReference type="SAM" id="SignalP"/>
    </source>
</evidence>
<dbReference type="RefSeq" id="WP_120273740.1">
    <property type="nucleotide sequence ID" value="NZ_RAPN01000001.1"/>
</dbReference>
<feature type="domain" description="EcxA zinc-binding" evidence="2">
    <location>
        <begin position="414"/>
        <end position="717"/>
    </location>
</feature>
<evidence type="ECO:0000259" key="4">
    <source>
        <dbReference type="Pfam" id="PF17162"/>
    </source>
</evidence>
<sequence>MKNTFTLCFLMWLGLSFAHAESSAKADSLLSISEFVTNAAIADSGFVNYYQIKERHYLEIPDRVLGRDILSTITILKGAQQNTRRMDKRFGYGGDSMNNNLVRFTRHENTLDLVSPDIKYTESGDALFADFYKSLLEPIIHSFEITARSDSSSLIDITDYYEGDSELFGLAGAQVSLDLGGYLQQESYSVQVKSFPENINFRSIRCYAAANPKQSTYGKLQWEVGASWFLLPEKPLKIRLADKRVGYFTSSMRGQVHNVDENEIFPIVNRWRMEPKPEDVQKYLDGELVEPAKPIIFYIDKTMPEYLVEGIREAIEAWQKPFEKLGFKNAILARVEPSEAEDPDFSVEDARYSYISYKASPIPNAYGPSIVDPRSGEIICSHVAVFHSVMDLIQMWYFAMCSPSDPAARIYPLEHNVMSKLVNTVVKHEVGHTLGLRHNFMGSTYYPVDSLRSNSFIAHNGLGTSIMDYERFNYVAQPEDKVTQENLFPRIGVYDDFAIDWGYRYFPDSLTAVQESVLLKQWVAEELERGGRDYVEESTKSDPRVQAEDCGDDVVYASELGMKNLQYIMKHLQEWTNEQGTEDYVLLKRRFYYVLHQYEAYVGHVMQLIGGYYTEDCSCGATNNHSYHAVSAETQQKAIDFLTTYYLQEPEWLLNASFIDKVDFDFDDRIQNPAFMRMGQLMVSNMNYSISESIDPTSATYAYFLQKLYGGLFPEGKQTQAVSAYSRMMQRTFLTQLTINLENQAVIPYNVLQGMKQTIDSLKAYAEKGASSDDDLTSVHYRSILNFIKVWETGSQKL</sequence>
<dbReference type="PANTHER" id="PTHR38478:SF1">
    <property type="entry name" value="ZINC DEPENDENT METALLOPROTEASE DOMAIN LIPOPROTEIN"/>
    <property type="match status" value="1"/>
</dbReference>
<dbReference type="InterPro" id="IPR033413">
    <property type="entry name" value="DUF5117"/>
</dbReference>
<evidence type="ECO:0000259" key="3">
    <source>
        <dbReference type="Pfam" id="PF17148"/>
    </source>
</evidence>
<dbReference type="Gene3D" id="3.40.390.10">
    <property type="entry name" value="Collagenase (Catalytic Domain)"/>
    <property type="match status" value="1"/>
</dbReference>
<keyword evidence="1" id="KW-0732">Signal</keyword>
<dbReference type="PANTHER" id="PTHR38478">
    <property type="entry name" value="PEPTIDASE M1A AND M12B"/>
    <property type="match status" value="1"/>
</dbReference>
<dbReference type="SUPFAM" id="SSF55486">
    <property type="entry name" value="Metalloproteases ('zincins'), catalytic domain"/>
    <property type="match status" value="1"/>
</dbReference>
<dbReference type="Pfam" id="PF17148">
    <property type="entry name" value="DUF5117"/>
    <property type="match status" value="1"/>
</dbReference>
<dbReference type="CDD" id="cd04276">
    <property type="entry name" value="ZnMc_MMP_like_2"/>
    <property type="match status" value="1"/>
</dbReference>
<evidence type="ECO:0000313" key="6">
    <source>
        <dbReference type="Proteomes" id="UP000283387"/>
    </source>
</evidence>
<proteinExistence type="predicted"/>
<gene>
    <name evidence="5" type="ORF">BC643_2918</name>
</gene>
<dbReference type="InterPro" id="IPR034032">
    <property type="entry name" value="Zn_MMP-like_bac"/>
</dbReference>
<dbReference type="OrthoDB" id="9776599at2"/>
<evidence type="ECO:0000313" key="5">
    <source>
        <dbReference type="EMBL" id="RKD92544.1"/>
    </source>
</evidence>
<dbReference type="Pfam" id="PF16313">
    <property type="entry name" value="DUF4953"/>
    <property type="match status" value="1"/>
</dbReference>
<feature type="signal peptide" evidence="1">
    <location>
        <begin position="1"/>
        <end position="20"/>
    </location>
</feature>
<evidence type="ECO:0000259" key="2">
    <source>
        <dbReference type="Pfam" id="PF16313"/>
    </source>
</evidence>
<dbReference type="InterPro" id="IPR033428">
    <property type="entry name" value="DUF5118"/>
</dbReference>